<dbReference type="AlphaFoldDB" id="A0A7C3N9I2"/>
<dbReference type="InterPro" id="IPR036390">
    <property type="entry name" value="WH_DNA-bd_sf"/>
</dbReference>
<reference evidence="1" key="1">
    <citation type="journal article" date="2020" name="mSystems">
        <title>Genome- and Community-Level Interaction Insights into Carbon Utilization and Element Cycling Functions of Hydrothermarchaeota in Hydrothermal Sediment.</title>
        <authorList>
            <person name="Zhou Z."/>
            <person name="Liu Y."/>
            <person name="Xu W."/>
            <person name="Pan J."/>
            <person name="Luo Z.H."/>
            <person name="Li M."/>
        </authorList>
    </citation>
    <scope>NUCLEOTIDE SEQUENCE [LARGE SCALE GENOMIC DNA]</scope>
    <source>
        <strain evidence="1">SpSt-464</strain>
    </source>
</reference>
<protein>
    <recommendedName>
        <fullName evidence="2">Transcriptional regulator HTH-type FeoC domain-containing protein</fullName>
    </recommendedName>
</protein>
<comment type="caution">
    <text evidence="1">The sequence shown here is derived from an EMBL/GenBank/DDBJ whole genome shotgun (WGS) entry which is preliminary data.</text>
</comment>
<organism evidence="1">
    <name type="scientific">candidate division WOR-3 bacterium</name>
    <dbReference type="NCBI Taxonomy" id="2052148"/>
    <lineage>
        <taxon>Bacteria</taxon>
        <taxon>Bacteria division WOR-3</taxon>
    </lineage>
</organism>
<gene>
    <name evidence="1" type="ORF">ENS15_06845</name>
</gene>
<accession>A0A7C3N9I2</accession>
<dbReference type="SUPFAM" id="SSF46785">
    <property type="entry name" value="Winged helix' DNA-binding domain"/>
    <property type="match status" value="1"/>
</dbReference>
<sequence length="64" mass="7689">MIEEIIDYILKKKVVSTKELTKRFNIDEPFLDYIISYAKNKGYGIKKDKNKLLKCSFCPYKKFF</sequence>
<name>A0A7C3N9I2_UNCW3</name>
<proteinExistence type="predicted"/>
<evidence type="ECO:0008006" key="2">
    <source>
        <dbReference type="Google" id="ProtNLM"/>
    </source>
</evidence>
<dbReference type="EMBL" id="DSTT01000006">
    <property type="protein sequence ID" value="HFK24344.1"/>
    <property type="molecule type" value="Genomic_DNA"/>
</dbReference>
<evidence type="ECO:0000313" key="1">
    <source>
        <dbReference type="EMBL" id="HFK24344.1"/>
    </source>
</evidence>